<dbReference type="EMBL" id="ABYI02000018">
    <property type="protein sequence ID" value="EEG74871.1"/>
    <property type="molecule type" value="Genomic_DNA"/>
</dbReference>
<dbReference type="InterPro" id="IPR001362">
    <property type="entry name" value="Glyco_hydro_32"/>
</dbReference>
<dbReference type="GO" id="GO:0004564">
    <property type="term" value="F:beta-fructofuranosidase activity"/>
    <property type="evidence" value="ECO:0007669"/>
    <property type="project" value="UniProtKB-EC"/>
</dbReference>
<evidence type="ECO:0000259" key="7">
    <source>
        <dbReference type="Pfam" id="PF08244"/>
    </source>
</evidence>
<feature type="domain" description="Glycosyl hydrolase family 32 N-terminal" evidence="6">
    <location>
        <begin position="7"/>
        <end position="316"/>
    </location>
</feature>
<comment type="caution">
    <text evidence="8">The sequence shown here is derived from an EMBL/GenBank/DDBJ whole genome shotgun (WGS) entry which is preliminary data.</text>
</comment>
<proteinExistence type="inferred from homology"/>
<name>C0BYE3_9FIRM</name>
<evidence type="ECO:0000256" key="2">
    <source>
        <dbReference type="ARBA" id="ARBA00012758"/>
    </source>
</evidence>
<dbReference type="Proteomes" id="UP000004893">
    <property type="component" value="Unassembled WGS sequence"/>
</dbReference>
<dbReference type="InterPro" id="IPR013148">
    <property type="entry name" value="Glyco_hydro_32_N"/>
</dbReference>
<dbReference type="EC" id="3.2.1.26" evidence="2"/>
<dbReference type="InterPro" id="IPR023296">
    <property type="entry name" value="Glyco_hydro_beta-prop_sf"/>
</dbReference>
<dbReference type="STRING" id="553973.CLOHYLEM_04832"/>
<evidence type="ECO:0000256" key="4">
    <source>
        <dbReference type="ARBA" id="ARBA00023295"/>
    </source>
</evidence>
<dbReference type="AlphaFoldDB" id="C0BYE3"/>
<protein>
    <recommendedName>
        <fullName evidence="2">beta-fructofuranosidase</fullName>
        <ecNumber evidence="2">3.2.1.26</ecNumber>
    </recommendedName>
</protein>
<evidence type="ECO:0000313" key="8">
    <source>
        <dbReference type="EMBL" id="EEG74871.1"/>
    </source>
</evidence>
<dbReference type="eggNOG" id="COG1621">
    <property type="taxonomic scope" value="Bacteria"/>
</dbReference>
<dbReference type="SUPFAM" id="SSF49899">
    <property type="entry name" value="Concanavalin A-like lectins/glucanases"/>
    <property type="match status" value="1"/>
</dbReference>
<dbReference type="Pfam" id="PF00251">
    <property type="entry name" value="Glyco_hydro_32N"/>
    <property type="match status" value="1"/>
</dbReference>
<gene>
    <name evidence="8" type="ORF">CLOHYLEM_04832</name>
</gene>
<sequence length="435" mass="49787">MIRDVLHLKAPGNWLNDPNGFIYYKGKYHVFFQQFPYAPVWGTMHWGHAVSEDLIHWEHRKTAVFPTKDYDRDGVFSGSGIEKDGKLYLYYSAVRYEAEEEENIHLAKDGRFVTSQAMLISDDGEQFDNFAGKKQIIPVSRDSRTADARNTRDPKVWRGKEQFYMILGSTLNDRTGRVLFYKSKDAQKWEYAGQYQNDAYGTVIECPDLFETGGAWVFAGCPMGIMNDGLAYTDQAVCALADFREEDCRLKLPETYQFIDYGLDLYAPQTNVDAEGRRVMIAWMRMPEPVVSGEDERGEWIGMMCLPRVVEVSDGHIYFRVHPQVKQHFTSVVSPGDEADFKEPFYVRAVLEEGRGLDIGGYRIWAEDGCIRTDRSRVFRGLEGYRTTCCTPPLKGGCKLDVFVEPNLIEVFVNDGEYVISNIVYGLDGTMIKEM</sequence>
<dbReference type="InterPro" id="IPR051214">
    <property type="entry name" value="GH32_Enzymes"/>
</dbReference>
<dbReference type="PANTHER" id="PTHR43101">
    <property type="entry name" value="BETA-FRUCTOSIDASE"/>
    <property type="match status" value="1"/>
</dbReference>
<dbReference type="CDD" id="cd08996">
    <property type="entry name" value="GH32_FFase"/>
    <property type="match status" value="1"/>
</dbReference>
<evidence type="ECO:0000313" key="9">
    <source>
        <dbReference type="Proteomes" id="UP000004893"/>
    </source>
</evidence>
<keyword evidence="4 5" id="KW-0326">Glycosidase</keyword>
<dbReference type="Gene3D" id="2.115.10.20">
    <property type="entry name" value="Glycosyl hydrolase domain, family 43"/>
    <property type="match status" value="1"/>
</dbReference>
<dbReference type="SUPFAM" id="SSF75005">
    <property type="entry name" value="Arabinanase/levansucrase/invertase"/>
    <property type="match status" value="1"/>
</dbReference>
<dbReference type="InterPro" id="IPR013189">
    <property type="entry name" value="Glyco_hydro_32_C"/>
</dbReference>
<feature type="domain" description="Glycosyl hydrolase family 32 C-terminal" evidence="7">
    <location>
        <begin position="373"/>
        <end position="425"/>
    </location>
</feature>
<evidence type="ECO:0000256" key="1">
    <source>
        <dbReference type="ARBA" id="ARBA00009902"/>
    </source>
</evidence>
<evidence type="ECO:0000256" key="5">
    <source>
        <dbReference type="RuleBase" id="RU362110"/>
    </source>
</evidence>
<dbReference type="Pfam" id="PF08244">
    <property type="entry name" value="Glyco_hydro_32C"/>
    <property type="match status" value="1"/>
</dbReference>
<reference evidence="8" key="1">
    <citation type="submission" date="2009-02" db="EMBL/GenBank/DDBJ databases">
        <authorList>
            <person name="Fulton L."/>
            <person name="Clifton S."/>
            <person name="Fulton B."/>
            <person name="Xu J."/>
            <person name="Minx P."/>
            <person name="Pepin K.H."/>
            <person name="Johnson M."/>
            <person name="Bhonagiri V."/>
            <person name="Nash W.E."/>
            <person name="Mardis E.R."/>
            <person name="Wilson R.K."/>
        </authorList>
    </citation>
    <scope>NUCLEOTIDE SEQUENCE [LARGE SCALE GENOMIC DNA]</scope>
    <source>
        <strain evidence="8">DSM 15053</strain>
    </source>
</reference>
<dbReference type="HOGENOM" id="CLU_001528_7_0_9"/>
<organism evidence="8 9">
    <name type="scientific">[Clostridium] hylemonae DSM 15053</name>
    <dbReference type="NCBI Taxonomy" id="553973"/>
    <lineage>
        <taxon>Bacteria</taxon>
        <taxon>Bacillati</taxon>
        <taxon>Bacillota</taxon>
        <taxon>Clostridia</taxon>
        <taxon>Lachnospirales</taxon>
        <taxon>Lachnospiraceae</taxon>
    </lineage>
</organism>
<dbReference type="GO" id="GO:0005975">
    <property type="term" value="P:carbohydrate metabolic process"/>
    <property type="evidence" value="ECO:0007669"/>
    <property type="project" value="InterPro"/>
</dbReference>
<accession>C0BYE3</accession>
<comment type="similarity">
    <text evidence="1 5">Belongs to the glycosyl hydrolase 32 family.</text>
</comment>
<keyword evidence="9" id="KW-1185">Reference proteome</keyword>
<evidence type="ECO:0000259" key="6">
    <source>
        <dbReference type="Pfam" id="PF00251"/>
    </source>
</evidence>
<dbReference type="RefSeq" id="WP_006442164.1">
    <property type="nucleotide sequence ID" value="NZ_CP036524.1"/>
</dbReference>
<dbReference type="SMART" id="SM00640">
    <property type="entry name" value="Glyco_32"/>
    <property type="match status" value="1"/>
</dbReference>
<dbReference type="Gene3D" id="2.60.120.560">
    <property type="entry name" value="Exo-inulinase, domain 1"/>
    <property type="match status" value="1"/>
</dbReference>
<evidence type="ECO:0000256" key="3">
    <source>
        <dbReference type="ARBA" id="ARBA00022801"/>
    </source>
</evidence>
<reference evidence="8" key="2">
    <citation type="submission" date="2013-06" db="EMBL/GenBank/DDBJ databases">
        <title>Draft genome sequence of Clostridium hylemonae (DSM 15053).</title>
        <authorList>
            <person name="Sudarsanam P."/>
            <person name="Ley R."/>
            <person name="Guruge J."/>
            <person name="Turnbaugh P.J."/>
            <person name="Mahowald M."/>
            <person name="Liep D."/>
            <person name="Gordon J."/>
        </authorList>
    </citation>
    <scope>NUCLEOTIDE SEQUENCE</scope>
    <source>
        <strain evidence="8">DSM 15053</strain>
    </source>
</reference>
<keyword evidence="3 5" id="KW-0378">Hydrolase</keyword>
<dbReference type="PANTHER" id="PTHR43101:SF1">
    <property type="entry name" value="BETA-FRUCTOSIDASE"/>
    <property type="match status" value="1"/>
</dbReference>
<dbReference type="InterPro" id="IPR013320">
    <property type="entry name" value="ConA-like_dom_sf"/>
</dbReference>